<dbReference type="EMBL" id="NMPR01000002">
    <property type="protein sequence ID" value="KAA8636604.1"/>
    <property type="molecule type" value="Genomic_DNA"/>
</dbReference>
<dbReference type="AlphaFoldDB" id="A0A8S9A0S8"/>
<comment type="caution">
    <text evidence="2">The sequence shown here is derived from an EMBL/GenBank/DDBJ whole genome shotgun (WGS) entry which is preliminary data.</text>
</comment>
<gene>
    <name evidence="2" type="ORF">SMACR_03853</name>
</gene>
<name>A0A8S9A0S8_SORMA</name>
<feature type="region of interest" description="Disordered" evidence="1">
    <location>
        <begin position="134"/>
        <end position="153"/>
    </location>
</feature>
<dbReference type="VEuPathDB" id="FungiDB:SMAC_03853"/>
<dbReference type="Proteomes" id="UP000433876">
    <property type="component" value="Unassembled WGS sequence"/>
</dbReference>
<accession>A0A8S9A0S8</accession>
<evidence type="ECO:0000256" key="1">
    <source>
        <dbReference type="SAM" id="MobiDB-lite"/>
    </source>
</evidence>
<proteinExistence type="predicted"/>
<reference evidence="2 3" key="1">
    <citation type="submission" date="2017-07" db="EMBL/GenBank/DDBJ databases">
        <title>Genome sequence of the Sordaria macrospora wild type strain R19027.</title>
        <authorList>
            <person name="Nowrousian M."/>
            <person name="Teichert I."/>
            <person name="Kueck U."/>
        </authorList>
    </citation>
    <scope>NUCLEOTIDE SEQUENCE [LARGE SCALE GENOMIC DNA]</scope>
    <source>
        <strain evidence="2 3">R19027</strain>
        <tissue evidence="2">Mycelium</tissue>
    </source>
</reference>
<organism evidence="2 3">
    <name type="scientific">Sordaria macrospora</name>
    <dbReference type="NCBI Taxonomy" id="5147"/>
    <lineage>
        <taxon>Eukaryota</taxon>
        <taxon>Fungi</taxon>
        <taxon>Dikarya</taxon>
        <taxon>Ascomycota</taxon>
        <taxon>Pezizomycotina</taxon>
        <taxon>Sordariomycetes</taxon>
        <taxon>Sordariomycetidae</taxon>
        <taxon>Sordariales</taxon>
        <taxon>Sordariaceae</taxon>
        <taxon>Sordaria</taxon>
    </lineage>
</organism>
<sequence length="341" mass="37799">MADHDTNLRRSKRLRTEKATLKASPAPKKSDQPPKSVGLPAAAGFQSDNPYCRPPYKPIEAPEGFDVAVAAGSMTARPYRSQLKDLSSSFQTDLLAFAATRDPLIASLVGREFSAHKKQEIDRVATTVEFKRTPEAKEAHSMPPDTKSSPVPKESVQTLRLPVAPLEDVDLPAVTGPHTADHYVNKLESLSNPFRLNLLAYAAVRYLHIGSMVEDKYASESERLNASAGSFKPYLQRAYHLLNERYAHLPSSLQVDLAHAVYSEIDSIVSKIVGEVTRSSSFEMKKSALEAMRQILHIFCKVPETLRRELKTVLKMFTPIEMEKLGGQWDTTRNCFGGFGG</sequence>
<protein>
    <submittedName>
        <fullName evidence="2">Uncharacterized protein</fullName>
    </submittedName>
</protein>
<evidence type="ECO:0000313" key="2">
    <source>
        <dbReference type="EMBL" id="KAA8636604.1"/>
    </source>
</evidence>
<evidence type="ECO:0000313" key="3">
    <source>
        <dbReference type="Proteomes" id="UP000433876"/>
    </source>
</evidence>
<feature type="region of interest" description="Disordered" evidence="1">
    <location>
        <begin position="1"/>
        <end position="56"/>
    </location>
</feature>
<feature type="compositionally biased region" description="Basic and acidic residues" evidence="1">
    <location>
        <begin position="1"/>
        <end position="20"/>
    </location>
</feature>